<reference evidence="1" key="2">
    <citation type="submission" date="2025-03" db="EMBL/GenBank/DDBJ databases">
        <authorList>
            <consortium name="ELIXIR-Norway"/>
            <consortium name="Elixir Norway"/>
        </authorList>
    </citation>
    <scope>NUCLEOTIDE SEQUENCE</scope>
</reference>
<evidence type="ECO:0000313" key="2">
    <source>
        <dbReference type="Proteomes" id="UP001162501"/>
    </source>
</evidence>
<organism evidence="1 2">
    <name type="scientific">Rangifer tarandus platyrhynchus</name>
    <name type="common">Svalbard reindeer</name>
    <dbReference type="NCBI Taxonomy" id="3082113"/>
    <lineage>
        <taxon>Eukaryota</taxon>
        <taxon>Metazoa</taxon>
        <taxon>Chordata</taxon>
        <taxon>Craniata</taxon>
        <taxon>Vertebrata</taxon>
        <taxon>Euteleostomi</taxon>
        <taxon>Mammalia</taxon>
        <taxon>Eutheria</taxon>
        <taxon>Laurasiatheria</taxon>
        <taxon>Artiodactyla</taxon>
        <taxon>Ruminantia</taxon>
        <taxon>Pecora</taxon>
        <taxon>Cervidae</taxon>
        <taxon>Odocoileinae</taxon>
        <taxon>Rangifer</taxon>
    </lineage>
</organism>
<proteinExistence type="predicted"/>
<sequence length="214" mass="22348">MHEFRSGRQVSCTLSRQTSKFLASSVFPPAAASEDRREAEPCATHGPGPARLWGRRGGRAGEGPPGDLQQKLQATRSTAPAAQPPPRRASPDTHPRGWHDGGSGGGNPARSATVRKEKTTIPDVLCAEAQTRLAAREVRLSQGGRPPGRAPENCGLAEASGTPKLGARLGSGLGCRQIPAGPAPPSFRGLSVLAPPPWELGLFSNWPSRPSLGP</sequence>
<gene>
    <name evidence="1" type="ORF">MRATA1EN22A_LOCUS10725</name>
</gene>
<dbReference type="EMBL" id="OX596104">
    <property type="protein sequence ID" value="CAN0011952.1"/>
    <property type="molecule type" value="Genomic_DNA"/>
</dbReference>
<name>A0AC59YVG6_RANTA</name>
<protein>
    <submittedName>
        <fullName evidence="1">Uncharacterized protein</fullName>
    </submittedName>
</protein>
<reference evidence="1" key="1">
    <citation type="submission" date="2023-05" db="EMBL/GenBank/DDBJ databases">
        <authorList>
            <consortium name="ELIXIR-Norway"/>
        </authorList>
    </citation>
    <scope>NUCLEOTIDE SEQUENCE</scope>
</reference>
<accession>A0AC59YVG6</accession>
<evidence type="ECO:0000313" key="1">
    <source>
        <dbReference type="EMBL" id="CAN0011952.1"/>
    </source>
</evidence>
<dbReference type="Proteomes" id="UP001162501">
    <property type="component" value="Chromosome 20"/>
</dbReference>